<evidence type="ECO:0000313" key="1">
    <source>
        <dbReference type="EMBL" id="CAE7021903.1"/>
    </source>
</evidence>
<sequence length="294" mass="33295">MAACLTSDLLRREAHSPIIAESPPFKTASIAVSEFTTPSPPKANPAPRPKCRILRDPLFITTDFDELRFNAAAYTQLIRHRDQSPNVRDRALEQENEREKTSPLLISSPYNMPGHYLDITSPTLPTSSRLFALALTALKPIVPTYATASYTSALNLDKVLSLLRELVREESEAGGKEDAFKWQETSFYVVTFRSKLKEGVDNDWLYKLDAESHREACESGGLLKYWFGKTDGGRRNLATCFWHSREDAYKGGLGPWHRKARAAGRELYESIVFTTHRFTVLDGAQGYRFEDWNV</sequence>
<dbReference type="Proteomes" id="UP000472372">
    <property type="component" value="Chromosome 3"/>
</dbReference>
<dbReference type="PANTHER" id="PTHR36986">
    <property type="entry name" value="UPF0643 PROTEIN PB2B2.08"/>
    <property type="match status" value="1"/>
</dbReference>
<name>A0A6S6VLQ3_9PLEO</name>
<dbReference type="PANTHER" id="PTHR36986:SF1">
    <property type="entry name" value="UPF0643 PROTEIN PB2B2.08"/>
    <property type="match status" value="1"/>
</dbReference>
<dbReference type="AlphaFoldDB" id="A0A6S6VLQ3"/>
<gene>
    <name evidence="1" type="ORF">PTTW11_03341</name>
</gene>
<reference evidence="1" key="1">
    <citation type="submission" date="2021-02" db="EMBL/GenBank/DDBJ databases">
        <authorList>
            <person name="Syme A R."/>
            <person name="Syme A R."/>
            <person name="Moolhuijzen P."/>
        </authorList>
    </citation>
    <scope>NUCLEOTIDE SEQUENCE</scope>
    <source>
        <strain evidence="1">W1-1</strain>
    </source>
</reference>
<evidence type="ECO:0000313" key="2">
    <source>
        <dbReference type="Proteomes" id="UP000472372"/>
    </source>
</evidence>
<protein>
    <submittedName>
        <fullName evidence="1">Uncharacterized protein</fullName>
    </submittedName>
</protein>
<accession>A0A6S6VLQ3</accession>
<dbReference type="EMBL" id="HG992979">
    <property type="protein sequence ID" value="CAE7021903.1"/>
    <property type="molecule type" value="Genomic_DNA"/>
</dbReference>
<proteinExistence type="predicted"/>
<organism evidence="1 2">
    <name type="scientific">Pyrenophora teres f. teres</name>
    <dbReference type="NCBI Taxonomy" id="97479"/>
    <lineage>
        <taxon>Eukaryota</taxon>
        <taxon>Fungi</taxon>
        <taxon>Dikarya</taxon>
        <taxon>Ascomycota</taxon>
        <taxon>Pezizomycotina</taxon>
        <taxon>Dothideomycetes</taxon>
        <taxon>Pleosporomycetidae</taxon>
        <taxon>Pleosporales</taxon>
        <taxon>Pleosporineae</taxon>
        <taxon>Pleosporaceae</taxon>
        <taxon>Pyrenophora</taxon>
    </lineage>
</organism>